<dbReference type="Pfam" id="PF00909">
    <property type="entry name" value="Ammonium_transp"/>
    <property type="match status" value="1"/>
</dbReference>
<gene>
    <name evidence="7" type="ORF">VB738_14880</name>
</gene>
<keyword evidence="2 5" id="KW-0812">Transmembrane</keyword>
<organism evidence="7 8">
    <name type="scientific">Cyanobium gracile UHCC 0139</name>
    <dbReference type="NCBI Taxonomy" id="3110308"/>
    <lineage>
        <taxon>Bacteria</taxon>
        <taxon>Bacillati</taxon>
        <taxon>Cyanobacteriota</taxon>
        <taxon>Cyanophyceae</taxon>
        <taxon>Synechococcales</taxon>
        <taxon>Prochlorococcaceae</taxon>
        <taxon>Cyanobium</taxon>
    </lineage>
</organism>
<keyword evidence="3 5" id="KW-1133">Transmembrane helix</keyword>
<evidence type="ECO:0000313" key="7">
    <source>
        <dbReference type="EMBL" id="MEA5392546.1"/>
    </source>
</evidence>
<keyword evidence="8" id="KW-1185">Reference proteome</keyword>
<evidence type="ECO:0000256" key="3">
    <source>
        <dbReference type="ARBA" id="ARBA00022989"/>
    </source>
</evidence>
<proteinExistence type="predicted"/>
<evidence type="ECO:0000259" key="6">
    <source>
        <dbReference type="Pfam" id="PF00909"/>
    </source>
</evidence>
<evidence type="ECO:0000256" key="1">
    <source>
        <dbReference type="ARBA" id="ARBA00004141"/>
    </source>
</evidence>
<evidence type="ECO:0000256" key="2">
    <source>
        <dbReference type="ARBA" id="ARBA00022692"/>
    </source>
</evidence>
<dbReference type="RefSeq" id="WP_323306491.1">
    <property type="nucleotide sequence ID" value="NZ_JAYGHX010000012.1"/>
</dbReference>
<dbReference type="Proteomes" id="UP001304461">
    <property type="component" value="Unassembled WGS sequence"/>
</dbReference>
<sequence length="93" mass="9948">MGAVLTGMLASKSLVPGDSFPLSAKILEESGNFGPLIAQFKAVILTYGFVGLGTAIILWILGVLMPLRVSIEEEERGLDFVAHGEEAYHPMTN</sequence>
<feature type="transmembrane region" description="Helical" evidence="5">
    <location>
        <begin position="44"/>
        <end position="67"/>
    </location>
</feature>
<comment type="subcellular location">
    <subcellularLocation>
        <location evidence="1">Membrane</location>
        <topology evidence="1">Multi-pass membrane protein</topology>
    </subcellularLocation>
</comment>
<evidence type="ECO:0000313" key="8">
    <source>
        <dbReference type="Proteomes" id="UP001304461"/>
    </source>
</evidence>
<evidence type="ECO:0000256" key="5">
    <source>
        <dbReference type="SAM" id="Phobius"/>
    </source>
</evidence>
<feature type="domain" description="Ammonium transporter AmtB-like" evidence="6">
    <location>
        <begin position="2"/>
        <end position="88"/>
    </location>
</feature>
<name>A0ABU5RXP4_9CYAN</name>
<protein>
    <recommendedName>
        <fullName evidence="6">Ammonium transporter AmtB-like domain-containing protein</fullName>
    </recommendedName>
</protein>
<dbReference type="InterPro" id="IPR024041">
    <property type="entry name" value="NH4_transpt_AmtB-like_dom"/>
</dbReference>
<dbReference type="Gene3D" id="1.10.3430.10">
    <property type="entry name" value="Ammonium transporter AmtB like domains"/>
    <property type="match status" value="1"/>
</dbReference>
<evidence type="ECO:0000256" key="4">
    <source>
        <dbReference type="ARBA" id="ARBA00023136"/>
    </source>
</evidence>
<keyword evidence="4 5" id="KW-0472">Membrane</keyword>
<comment type="caution">
    <text evidence="7">The sequence shown here is derived from an EMBL/GenBank/DDBJ whole genome shotgun (WGS) entry which is preliminary data.</text>
</comment>
<dbReference type="InterPro" id="IPR029020">
    <property type="entry name" value="Ammonium/urea_transptr"/>
</dbReference>
<reference evidence="7 8" key="1">
    <citation type="submission" date="2023-12" db="EMBL/GenBank/DDBJ databases">
        <title>Baltic Sea Cyanobacteria.</title>
        <authorList>
            <person name="Delbaje E."/>
            <person name="Fewer D.P."/>
            <person name="Shishido T.K."/>
        </authorList>
    </citation>
    <scope>NUCLEOTIDE SEQUENCE [LARGE SCALE GENOMIC DNA]</scope>
    <source>
        <strain evidence="7 8">UHCC 0139</strain>
    </source>
</reference>
<accession>A0ABU5RXP4</accession>
<dbReference type="EMBL" id="JAYGHX010000012">
    <property type="protein sequence ID" value="MEA5392546.1"/>
    <property type="molecule type" value="Genomic_DNA"/>
</dbReference>